<name>A0A5M9HZ17_9FIRM</name>
<accession>A0A5M9HZ17</accession>
<dbReference type="GO" id="GO:0016791">
    <property type="term" value="F:phosphatase activity"/>
    <property type="evidence" value="ECO:0007669"/>
    <property type="project" value="TreeGrafter"/>
</dbReference>
<reference evidence="1" key="1">
    <citation type="submission" date="2019-07" db="EMBL/GenBank/DDBJ databases">
        <authorList>
            <person name="Wongkuna S."/>
            <person name="Scaria J."/>
        </authorList>
    </citation>
    <scope>NUCLEOTIDE SEQUENCE [LARGE SCALE GENOMIC DNA]</scope>
    <source>
        <strain evidence="1">SW178</strain>
    </source>
</reference>
<organism evidence="1 2">
    <name type="scientific">Mediterraneibacter catenae</name>
    <dbReference type="NCBI Taxonomy" id="2594882"/>
    <lineage>
        <taxon>Bacteria</taxon>
        <taxon>Bacillati</taxon>
        <taxon>Bacillota</taxon>
        <taxon>Clostridia</taxon>
        <taxon>Lachnospirales</taxon>
        <taxon>Lachnospiraceae</taxon>
        <taxon>Mediterraneibacter</taxon>
    </lineage>
</organism>
<dbReference type="AlphaFoldDB" id="A0A5M9HZ17"/>
<dbReference type="Proteomes" id="UP000322025">
    <property type="component" value="Unassembled WGS sequence"/>
</dbReference>
<dbReference type="RefSeq" id="WP_150310491.1">
    <property type="nucleotide sequence ID" value="NZ_VMSO01000004.1"/>
</dbReference>
<comment type="caution">
    <text evidence="1">The sequence shown here is derived from an EMBL/GenBank/DDBJ whole genome shotgun (WGS) entry which is preliminary data.</text>
</comment>
<evidence type="ECO:0000313" key="1">
    <source>
        <dbReference type="EMBL" id="KAA8502150.1"/>
    </source>
</evidence>
<evidence type="ECO:0008006" key="3">
    <source>
        <dbReference type="Google" id="ProtNLM"/>
    </source>
</evidence>
<dbReference type="GO" id="GO:0005829">
    <property type="term" value="C:cytosol"/>
    <property type="evidence" value="ECO:0007669"/>
    <property type="project" value="TreeGrafter"/>
</dbReference>
<dbReference type="PANTHER" id="PTHR10000:SF8">
    <property type="entry name" value="HAD SUPERFAMILY HYDROLASE-LIKE, TYPE 3"/>
    <property type="match status" value="1"/>
</dbReference>
<proteinExistence type="predicted"/>
<dbReference type="PROSITE" id="PS01229">
    <property type="entry name" value="COF_2"/>
    <property type="match status" value="1"/>
</dbReference>
<dbReference type="SUPFAM" id="SSF56784">
    <property type="entry name" value="HAD-like"/>
    <property type="match status" value="1"/>
</dbReference>
<dbReference type="Gene3D" id="3.40.50.1000">
    <property type="entry name" value="HAD superfamily/HAD-like"/>
    <property type="match status" value="1"/>
</dbReference>
<protein>
    <recommendedName>
        <fullName evidence="3">HAD-IIB family hydrolase</fullName>
    </recommendedName>
</protein>
<evidence type="ECO:0000313" key="2">
    <source>
        <dbReference type="Proteomes" id="UP000322025"/>
    </source>
</evidence>
<dbReference type="Pfam" id="PF08282">
    <property type="entry name" value="Hydrolase_3"/>
    <property type="match status" value="1"/>
</dbReference>
<keyword evidence="2" id="KW-1185">Reference proteome</keyword>
<dbReference type="OrthoDB" id="9781413at2"/>
<dbReference type="PANTHER" id="PTHR10000">
    <property type="entry name" value="PHOSPHOSERINE PHOSPHATASE"/>
    <property type="match status" value="1"/>
</dbReference>
<sequence length="56" mass="6204">MVCCGDSYNDIAMLQYAGLGAAMANAPDKVKFIADYVTERDNDHAGVTEVIERFFR</sequence>
<dbReference type="EMBL" id="VMSO01000004">
    <property type="protein sequence ID" value="KAA8502150.1"/>
    <property type="molecule type" value="Genomic_DNA"/>
</dbReference>
<dbReference type="InterPro" id="IPR036412">
    <property type="entry name" value="HAD-like_sf"/>
</dbReference>
<dbReference type="InterPro" id="IPR023214">
    <property type="entry name" value="HAD_sf"/>
</dbReference>
<gene>
    <name evidence="1" type="ORF">FNY66_05270</name>
</gene>
<dbReference type="GO" id="GO:0000287">
    <property type="term" value="F:magnesium ion binding"/>
    <property type="evidence" value="ECO:0007669"/>
    <property type="project" value="TreeGrafter"/>
</dbReference>